<dbReference type="PANTHER" id="PTHR34418">
    <property type="entry name" value="NUCLEAR PORE COMPLEX PROTEIN NUP214 ISOFORM X1"/>
    <property type="match status" value="1"/>
</dbReference>
<dbReference type="SUPFAM" id="SSF117289">
    <property type="entry name" value="Nucleoporin domain"/>
    <property type="match status" value="1"/>
</dbReference>
<comment type="caution">
    <text evidence="4">The sequence shown here is derived from an EMBL/GenBank/DDBJ whole genome shotgun (WGS) entry which is preliminary data.</text>
</comment>
<organism evidence="4 5">
    <name type="scientific">Psophocarpus tetragonolobus</name>
    <name type="common">Winged bean</name>
    <name type="synonym">Dolichos tetragonolobus</name>
    <dbReference type="NCBI Taxonomy" id="3891"/>
    <lineage>
        <taxon>Eukaryota</taxon>
        <taxon>Viridiplantae</taxon>
        <taxon>Streptophyta</taxon>
        <taxon>Embryophyta</taxon>
        <taxon>Tracheophyta</taxon>
        <taxon>Spermatophyta</taxon>
        <taxon>Magnoliopsida</taxon>
        <taxon>eudicotyledons</taxon>
        <taxon>Gunneridae</taxon>
        <taxon>Pentapetalae</taxon>
        <taxon>rosids</taxon>
        <taxon>fabids</taxon>
        <taxon>Fabales</taxon>
        <taxon>Fabaceae</taxon>
        <taxon>Papilionoideae</taxon>
        <taxon>50 kb inversion clade</taxon>
        <taxon>NPAAA clade</taxon>
        <taxon>indigoferoid/millettioid clade</taxon>
        <taxon>Phaseoleae</taxon>
        <taxon>Psophocarpus</taxon>
    </lineage>
</organism>
<feature type="region of interest" description="Disordered" evidence="2">
    <location>
        <begin position="875"/>
        <end position="911"/>
    </location>
</feature>
<protein>
    <recommendedName>
        <fullName evidence="6">Nuclear pore complex protein NUP214</fullName>
    </recommendedName>
</protein>
<dbReference type="GO" id="GO:0006405">
    <property type="term" value="P:RNA export from nucleus"/>
    <property type="evidence" value="ECO:0007669"/>
    <property type="project" value="InterPro"/>
</dbReference>
<dbReference type="Gene3D" id="2.130.10.10">
    <property type="entry name" value="YVTN repeat-like/Quinoprotein amine dehydrogenase"/>
    <property type="match status" value="1"/>
</dbReference>
<feature type="compositionally biased region" description="Polar residues" evidence="2">
    <location>
        <begin position="875"/>
        <end position="891"/>
    </location>
</feature>
<keyword evidence="5" id="KW-1185">Reference proteome</keyword>
<evidence type="ECO:0000313" key="5">
    <source>
        <dbReference type="Proteomes" id="UP001386955"/>
    </source>
</evidence>
<evidence type="ECO:0000313" key="4">
    <source>
        <dbReference type="EMBL" id="KAK7405280.1"/>
    </source>
</evidence>
<dbReference type="Proteomes" id="UP001386955">
    <property type="component" value="Unassembled WGS sequence"/>
</dbReference>
<feature type="coiled-coil region" evidence="1">
    <location>
        <begin position="1018"/>
        <end position="1056"/>
    </location>
</feature>
<accession>A0AAN9XRF8</accession>
<gene>
    <name evidence="3" type="ORF">VNO78_06476</name>
    <name evidence="4" type="ORF">VNO78_06480</name>
</gene>
<dbReference type="InterPro" id="IPR044694">
    <property type="entry name" value="NUP214"/>
</dbReference>
<dbReference type="EMBL" id="JAYMYS010000002">
    <property type="protein sequence ID" value="KAK7405280.1"/>
    <property type="molecule type" value="Genomic_DNA"/>
</dbReference>
<proteinExistence type="predicted"/>
<keyword evidence="1" id="KW-0175">Coiled coil</keyword>
<evidence type="ECO:0000313" key="3">
    <source>
        <dbReference type="EMBL" id="KAK7405276.1"/>
    </source>
</evidence>
<evidence type="ECO:0008006" key="6">
    <source>
        <dbReference type="Google" id="ProtNLM"/>
    </source>
</evidence>
<reference evidence="4 5" key="1">
    <citation type="submission" date="2024-01" db="EMBL/GenBank/DDBJ databases">
        <title>The genomes of 5 underutilized Papilionoideae crops provide insights into root nodulation and disease resistanc.</title>
        <authorList>
            <person name="Jiang F."/>
        </authorList>
    </citation>
    <scope>NUCLEOTIDE SEQUENCE [LARGE SCALE GENOMIC DNA]</scope>
    <source>
        <strain evidence="4">DUOXIRENSHENG_FW03</strain>
        <tissue evidence="4">Leaves</tissue>
    </source>
</reference>
<sequence>MRTKATEGVSPPMVCTLPSEEEESASVAAHCRSTSTPEPETRPPLQWLETRVRAFEEGMVQLLGILAFFLKMDKYYAIDVVDCAQYIEVELNQTRITIGRGDTQRQEWSRCRTHTNAVNPTQPSSHAVRKLPFLLSLLHHSPLHCSAFESKMSPTRIEPEELEGELIGTTDYFFVKIGEAVPLKTSDSNFDAETLPSQPLALSELFRLTFVAHSSGFFVAKTKDLIDSANEFKEKGGGTPVEQLSLVDVPIGRVRALTLSTDNSTLAASVSGDIHFYSVESFLHKEVKQSSSCSLNDSTFVKDMRWITTKNNSYVVLSNIGKLYYGEVGFPLKHVMDSVDAVDWGLKGSFVAVASKSVLSILSAKFEERVSVSLPFGSWIGDSAANVSIKVIHMMPSALASAMLLRVETLMPDSAFVEGSATVVDCTKSGLPKVEKNVDSVKCIRPDSIVIGCVQLTEDGKEENYLVQVIRSRLGEINDGCTELVVQSFYDIYQGLIEDIVPFGSGPYLLLAYLKQCQVAINANMKNTDQHIMLLGWSADDDQNEASIIDIERDNLVPRIELQENGDDNLLLGLCIDNVSIYQKVGVQLGVEERTELSPHCVLICLTLEGKLVMFHVASLAGSKALPEVDSVVQNEDTSANLPEEDEGCALSQVAQKQELDKIFKVSGNLMAKASGNTPQITCTNTKYTEVELVANSESLRSNVLQVVPGVEVNQDTHNQNPYCPDEAQKKLGQKTKALGTGIGSLAVNSHSASSVMSSYKNLQATTEKTRELLTANSSRDLPRASNLLPDEKIPFPKMSDVTSISASSYADGVGFQDKKYTMGATNVPWSMGGKPFLVKDAKDVSPSINSASRVVQSVGQLSSLVAGNVQPVLNSSSRLSSDGNTASVKSSARKFLPSNEPHGPSPKFGVSGSDLSKQFGNINEMTKELDLLLRSIEESGGFRDACTRSLQSSIEAVEQGMDELSKKCKILMCQVYEHHEEVHYLLNKTIRVMARKIYMEGIYKQASDSRYWDLWNRQKLNSELELKRQHILSLNQDLTNQLIELERHFNALELNKFSQYGGQRIGHGPSQNRFGPSRCVGEEVFKVAFMNGLKEVGKEVHLHNTADLGLKMRLAKKGDKNL</sequence>
<evidence type="ECO:0000256" key="1">
    <source>
        <dbReference type="SAM" id="Coils"/>
    </source>
</evidence>
<dbReference type="EMBL" id="JAYMYS010000002">
    <property type="protein sequence ID" value="KAK7405276.1"/>
    <property type="molecule type" value="Genomic_DNA"/>
</dbReference>
<dbReference type="AlphaFoldDB" id="A0AAN9XRF8"/>
<dbReference type="InterPro" id="IPR015943">
    <property type="entry name" value="WD40/YVTN_repeat-like_dom_sf"/>
</dbReference>
<evidence type="ECO:0000256" key="2">
    <source>
        <dbReference type="SAM" id="MobiDB-lite"/>
    </source>
</evidence>
<dbReference type="GO" id="GO:0017056">
    <property type="term" value="F:structural constituent of nuclear pore"/>
    <property type="evidence" value="ECO:0007669"/>
    <property type="project" value="InterPro"/>
</dbReference>
<dbReference type="PANTHER" id="PTHR34418:SF3">
    <property type="entry name" value="NUCLEAR PORE COMPLEX PROTEIN NUP214"/>
    <property type="match status" value="1"/>
</dbReference>
<name>A0AAN9XRF8_PSOTE</name>